<keyword evidence="2" id="KW-0560">Oxidoreductase</keyword>
<dbReference type="AlphaFoldDB" id="A0A420Y1B3"/>
<evidence type="ECO:0000259" key="3">
    <source>
        <dbReference type="Pfam" id="PF00890"/>
    </source>
</evidence>
<dbReference type="Gene3D" id="3.90.700.10">
    <property type="entry name" value="Succinate dehydrogenase/fumarate reductase flavoprotein, catalytic domain"/>
    <property type="match status" value="1"/>
</dbReference>
<dbReference type="Proteomes" id="UP000275385">
    <property type="component" value="Unassembled WGS sequence"/>
</dbReference>
<feature type="domain" description="FAD-dependent oxidoreductase 2 FAD-binding" evidence="3">
    <location>
        <begin position="2"/>
        <end position="97"/>
    </location>
</feature>
<evidence type="ECO:0000256" key="2">
    <source>
        <dbReference type="ARBA" id="ARBA00023002"/>
    </source>
</evidence>
<dbReference type="OrthoDB" id="7777654at2759"/>
<dbReference type="Pfam" id="PF00890">
    <property type="entry name" value="FAD_binding_2"/>
    <property type="match status" value="1"/>
</dbReference>
<organism evidence="4 5">
    <name type="scientific">Coniochaeta pulveracea</name>
    <dbReference type="NCBI Taxonomy" id="177199"/>
    <lineage>
        <taxon>Eukaryota</taxon>
        <taxon>Fungi</taxon>
        <taxon>Dikarya</taxon>
        <taxon>Ascomycota</taxon>
        <taxon>Pezizomycotina</taxon>
        <taxon>Sordariomycetes</taxon>
        <taxon>Sordariomycetidae</taxon>
        <taxon>Coniochaetales</taxon>
        <taxon>Coniochaetaceae</taxon>
        <taxon>Coniochaeta</taxon>
    </lineage>
</organism>
<dbReference type="InterPro" id="IPR027477">
    <property type="entry name" value="Succ_DH/fumarate_Rdtase_cat_sf"/>
</dbReference>
<protein>
    <recommendedName>
        <fullName evidence="3">FAD-dependent oxidoreductase 2 FAD-binding domain-containing protein</fullName>
    </recommendedName>
</protein>
<evidence type="ECO:0000256" key="1">
    <source>
        <dbReference type="ARBA" id="ARBA00022630"/>
    </source>
</evidence>
<keyword evidence="1" id="KW-0285">Flavoprotein</keyword>
<evidence type="ECO:0000313" key="5">
    <source>
        <dbReference type="Proteomes" id="UP000275385"/>
    </source>
</evidence>
<dbReference type="InterPro" id="IPR036188">
    <property type="entry name" value="FAD/NAD-bd_sf"/>
</dbReference>
<sequence length="112" mass="12525">MGSPKNIGDGIRLARNVGAELWYHTAEASVLGFLPPRETCGFALALRQPGYIIVNRDTQRFFNETKLESHRGHSDTAHVDPELGTYSNDPMWLILDSANIEDQRAPVLEIFS</sequence>
<name>A0A420Y1B3_9PEZI</name>
<comment type="caution">
    <text evidence="4">The sequence shown here is derived from an EMBL/GenBank/DDBJ whole genome shotgun (WGS) entry which is preliminary data.</text>
</comment>
<keyword evidence="5" id="KW-1185">Reference proteome</keyword>
<dbReference type="Gene3D" id="3.50.50.60">
    <property type="entry name" value="FAD/NAD(P)-binding domain"/>
    <property type="match status" value="1"/>
</dbReference>
<gene>
    <name evidence="4" type="ORF">DL546_003243</name>
</gene>
<dbReference type="EMBL" id="QVQW01000069">
    <property type="protein sequence ID" value="RKU41711.1"/>
    <property type="molecule type" value="Genomic_DNA"/>
</dbReference>
<accession>A0A420Y1B3</accession>
<dbReference type="GO" id="GO:0016491">
    <property type="term" value="F:oxidoreductase activity"/>
    <property type="evidence" value="ECO:0007669"/>
    <property type="project" value="UniProtKB-KW"/>
</dbReference>
<reference evidence="4 5" key="1">
    <citation type="submission" date="2018-08" db="EMBL/GenBank/DDBJ databases">
        <title>Draft genome of the lignicolous fungus Coniochaeta pulveracea.</title>
        <authorList>
            <person name="Borstlap C.J."/>
            <person name="De Witt R.N."/>
            <person name="Botha A."/>
            <person name="Volschenk H."/>
        </authorList>
    </citation>
    <scope>NUCLEOTIDE SEQUENCE [LARGE SCALE GENOMIC DNA]</scope>
    <source>
        <strain evidence="4 5">CAB683</strain>
    </source>
</reference>
<evidence type="ECO:0000313" key="4">
    <source>
        <dbReference type="EMBL" id="RKU41711.1"/>
    </source>
</evidence>
<dbReference type="SUPFAM" id="SSF56425">
    <property type="entry name" value="Succinate dehydrogenase/fumarate reductase flavoprotein, catalytic domain"/>
    <property type="match status" value="1"/>
</dbReference>
<dbReference type="InterPro" id="IPR003953">
    <property type="entry name" value="FAD-dep_OxRdtase_2_FAD-bd"/>
</dbReference>
<proteinExistence type="predicted"/>